<feature type="signal peptide" evidence="2">
    <location>
        <begin position="1"/>
        <end position="16"/>
    </location>
</feature>
<proteinExistence type="predicted"/>
<dbReference type="EMBL" id="JAUTXY010000010">
    <property type="protein sequence ID" value="MEE2059875.1"/>
    <property type="molecule type" value="Genomic_DNA"/>
</dbReference>
<evidence type="ECO:0000256" key="1">
    <source>
        <dbReference type="SAM" id="MobiDB-lite"/>
    </source>
</evidence>
<name>A0ABU7LED6_9NOCA</name>
<gene>
    <name evidence="3" type="ORF">Q7514_20340</name>
</gene>
<comment type="caution">
    <text evidence="3">The sequence shown here is derived from an EMBL/GenBank/DDBJ whole genome shotgun (WGS) entry which is preliminary data.</text>
</comment>
<protein>
    <submittedName>
        <fullName evidence="3">Uncharacterized protein</fullName>
    </submittedName>
</protein>
<keyword evidence="4" id="KW-1185">Reference proteome</keyword>
<evidence type="ECO:0000313" key="3">
    <source>
        <dbReference type="EMBL" id="MEE2059875.1"/>
    </source>
</evidence>
<keyword evidence="2" id="KW-0732">Signal</keyword>
<sequence>MPVLSRFTYTRPCAFAAVLSLTALVTGCGDTPDGTPAVTAASSAEVTVPVSAVTATVLDAGAEPREVVRLTPATGTEQSVILTTRSEVHQQIGDQAAQDFSTPELTTPLSATVAESVSDGAPGTVVDLVLGDVSTPDPHLETSLTEVRGSGAGLTMGPNGAVSALRLEPGTAVPNVARSALEQAFYQAVYRMVAFPDEAIGVGAVWESHQQVMSAGITIDQVGTATLVSRDDNRVRVDIRVEQIPQESTWMLPNGQGQLSVEQYTMAGDGTLTIDPSKPLPIQGDFTVSGDQTYLDPNGATRLSQSQVDRVGWHTPEA</sequence>
<accession>A0ABU7LED6</accession>
<reference evidence="3 4" key="1">
    <citation type="submission" date="2023-07" db="EMBL/GenBank/DDBJ databases">
        <authorList>
            <person name="Girao M."/>
            <person name="Carvalho M.F."/>
        </authorList>
    </citation>
    <scope>NUCLEOTIDE SEQUENCE [LARGE SCALE GENOMIC DNA]</scope>
    <source>
        <strain evidence="3 4">YIM65754</strain>
    </source>
</reference>
<feature type="region of interest" description="Disordered" evidence="1">
    <location>
        <begin position="297"/>
        <end position="318"/>
    </location>
</feature>
<evidence type="ECO:0000256" key="2">
    <source>
        <dbReference type="SAM" id="SignalP"/>
    </source>
</evidence>
<evidence type="ECO:0000313" key="4">
    <source>
        <dbReference type="Proteomes" id="UP001336020"/>
    </source>
</evidence>
<feature type="chain" id="PRO_5046512569" evidence="2">
    <location>
        <begin position="17"/>
        <end position="318"/>
    </location>
</feature>
<dbReference type="PROSITE" id="PS51257">
    <property type="entry name" value="PROKAR_LIPOPROTEIN"/>
    <property type="match status" value="1"/>
</dbReference>
<organism evidence="3 4">
    <name type="scientific">Rhodococcus artemisiae</name>
    <dbReference type="NCBI Taxonomy" id="714159"/>
    <lineage>
        <taxon>Bacteria</taxon>
        <taxon>Bacillati</taxon>
        <taxon>Actinomycetota</taxon>
        <taxon>Actinomycetes</taxon>
        <taxon>Mycobacteriales</taxon>
        <taxon>Nocardiaceae</taxon>
        <taxon>Rhodococcus</taxon>
    </lineage>
</organism>
<dbReference type="Proteomes" id="UP001336020">
    <property type="component" value="Unassembled WGS sequence"/>
</dbReference>
<dbReference type="RefSeq" id="WP_330135081.1">
    <property type="nucleotide sequence ID" value="NZ_JAUTXY010000010.1"/>
</dbReference>